<organism evidence="2 3">
    <name type="scientific">Drosophila albomicans</name>
    <name type="common">Fruit fly</name>
    <dbReference type="NCBI Taxonomy" id="7291"/>
    <lineage>
        <taxon>Eukaryota</taxon>
        <taxon>Metazoa</taxon>
        <taxon>Ecdysozoa</taxon>
        <taxon>Arthropoda</taxon>
        <taxon>Hexapoda</taxon>
        <taxon>Insecta</taxon>
        <taxon>Pterygota</taxon>
        <taxon>Neoptera</taxon>
        <taxon>Endopterygota</taxon>
        <taxon>Diptera</taxon>
        <taxon>Brachycera</taxon>
        <taxon>Muscomorpha</taxon>
        <taxon>Ephydroidea</taxon>
        <taxon>Drosophilidae</taxon>
        <taxon>Drosophila</taxon>
    </lineage>
</organism>
<keyword evidence="2" id="KW-1185">Reference proteome</keyword>
<dbReference type="PANTHER" id="PTHR46540">
    <property type="entry name" value="TETRATRICOPEPTIDE REPEAT PROTEIN 12"/>
    <property type="match status" value="1"/>
</dbReference>
<dbReference type="OrthoDB" id="2017782at2759"/>
<dbReference type="RefSeq" id="XP_034114378.1">
    <property type="nucleotide sequence ID" value="XM_034258487.2"/>
</dbReference>
<dbReference type="GeneID" id="117574600"/>
<proteinExistence type="predicted"/>
<dbReference type="Gene3D" id="1.25.40.10">
    <property type="entry name" value="Tetratricopeptide repeat domain"/>
    <property type="match status" value="1"/>
</dbReference>
<dbReference type="GO" id="GO:0005813">
    <property type="term" value="C:centrosome"/>
    <property type="evidence" value="ECO:0007669"/>
    <property type="project" value="TreeGrafter"/>
</dbReference>
<dbReference type="SUPFAM" id="SSF48452">
    <property type="entry name" value="TPR-like"/>
    <property type="match status" value="1"/>
</dbReference>
<evidence type="ECO:0000256" key="1">
    <source>
        <dbReference type="PROSITE-ProRule" id="PRU00339"/>
    </source>
</evidence>
<dbReference type="InterPro" id="IPR011990">
    <property type="entry name" value="TPR-like_helical_dom_sf"/>
</dbReference>
<dbReference type="Proteomes" id="UP000515160">
    <property type="component" value="Chromosome 2R"/>
</dbReference>
<name>A0A6P8XMZ6_DROAB</name>
<protein>
    <submittedName>
        <fullName evidence="3">Tetratricopeptide repeat protein 12</fullName>
    </submittedName>
</protein>
<feature type="repeat" description="TPR" evidence="1">
    <location>
        <begin position="117"/>
        <end position="150"/>
    </location>
</feature>
<reference evidence="3" key="1">
    <citation type="submission" date="2025-08" db="UniProtKB">
        <authorList>
            <consortium name="RefSeq"/>
        </authorList>
    </citation>
    <scope>IDENTIFICATION</scope>
    <source>
        <strain evidence="3">15112-1751.03</strain>
        <tissue evidence="3">Whole Adult</tissue>
    </source>
</reference>
<accession>A0A6P8XMZ6</accession>
<keyword evidence="1" id="KW-0802">TPR repeat</keyword>
<dbReference type="GO" id="GO:0007288">
    <property type="term" value="P:sperm axoneme assembly"/>
    <property type="evidence" value="ECO:0007669"/>
    <property type="project" value="TreeGrafter"/>
</dbReference>
<evidence type="ECO:0000313" key="3">
    <source>
        <dbReference type="RefSeq" id="XP_034114378.1"/>
    </source>
</evidence>
<evidence type="ECO:0000313" key="2">
    <source>
        <dbReference type="Proteomes" id="UP000515160"/>
    </source>
</evidence>
<sequence>MEDFNHPESNENFLKEPSKVVDLLQFMDLMVNANKMEDKREGKKIVQQPVVDPSDNVTDENFYISSRGGQRMGRRSTRKTRSKIQSATNTNQFTFMRQIEQTQEQRVVARKERERVAMNFRRLGNVSYRKDQFNHAIEMYTKGLEYIKDTPVLYINRACCYIKLRNFKMAIIECNHILTKLDPRYLRAFLYRALAYKRMGDEKNFEQSINEAKQVNTRSLEFIDSFLDKMRTAY</sequence>
<dbReference type="GO" id="GO:0005737">
    <property type="term" value="C:cytoplasm"/>
    <property type="evidence" value="ECO:0007669"/>
    <property type="project" value="TreeGrafter"/>
</dbReference>
<dbReference type="InterPro" id="IPR043195">
    <property type="entry name" value="TTC12"/>
</dbReference>
<dbReference type="PANTHER" id="PTHR46540:SF1">
    <property type="entry name" value="TETRATRICOPEPTIDE REPEAT PROTEIN 12"/>
    <property type="match status" value="1"/>
</dbReference>
<gene>
    <name evidence="3" type="primary">LOC117574600</name>
</gene>
<dbReference type="PROSITE" id="PS50005">
    <property type="entry name" value="TPR"/>
    <property type="match status" value="1"/>
</dbReference>
<dbReference type="InterPro" id="IPR019734">
    <property type="entry name" value="TPR_rpt"/>
</dbReference>
<dbReference type="GO" id="GO:0070286">
    <property type="term" value="P:axonemal dynein complex assembly"/>
    <property type="evidence" value="ECO:0007669"/>
    <property type="project" value="TreeGrafter"/>
</dbReference>
<dbReference type="AlphaFoldDB" id="A0A6P8XMZ6"/>